<proteinExistence type="predicted"/>
<feature type="region of interest" description="Disordered" evidence="1">
    <location>
        <begin position="44"/>
        <end position="65"/>
    </location>
</feature>
<feature type="region of interest" description="Disordered" evidence="1">
    <location>
        <begin position="1"/>
        <end position="20"/>
    </location>
</feature>
<organism evidence="2 3">
    <name type="scientific">Methylobacterium haplocladii</name>
    <dbReference type="NCBI Taxonomy" id="1176176"/>
    <lineage>
        <taxon>Bacteria</taxon>
        <taxon>Pseudomonadati</taxon>
        <taxon>Pseudomonadota</taxon>
        <taxon>Alphaproteobacteria</taxon>
        <taxon>Hyphomicrobiales</taxon>
        <taxon>Methylobacteriaceae</taxon>
        <taxon>Methylobacterium</taxon>
    </lineage>
</organism>
<evidence type="ECO:0000256" key="1">
    <source>
        <dbReference type="SAM" id="MobiDB-lite"/>
    </source>
</evidence>
<accession>A0A512IUF5</accession>
<comment type="caution">
    <text evidence="2">The sequence shown here is derived from an EMBL/GenBank/DDBJ whole genome shotgun (WGS) entry which is preliminary data.</text>
</comment>
<gene>
    <name evidence="2" type="ORF">MHA02_36830</name>
</gene>
<dbReference type="Proteomes" id="UP000321258">
    <property type="component" value="Unassembled WGS sequence"/>
</dbReference>
<name>A0A512IUF5_9HYPH</name>
<dbReference type="AlphaFoldDB" id="A0A512IUF5"/>
<keyword evidence="3" id="KW-1185">Reference proteome</keyword>
<protein>
    <submittedName>
        <fullName evidence="2">Uncharacterized protein</fullName>
    </submittedName>
</protein>
<sequence length="102" mass="11213">MRTDRFEPRTTQASYDPAATTESLPVFPACSLACEQPLRDLRTDGCNPDASRGPEMGRAVQPTSAVRQVPNSVTMPMVMMNFRSSIRWLMAVSLGGRLNTAH</sequence>
<evidence type="ECO:0000313" key="3">
    <source>
        <dbReference type="Proteomes" id="UP000321258"/>
    </source>
</evidence>
<reference evidence="2 3" key="1">
    <citation type="submission" date="2019-07" db="EMBL/GenBank/DDBJ databases">
        <title>Whole genome shotgun sequence of Methylobacterium haplocladii NBRC 107714.</title>
        <authorList>
            <person name="Hosoyama A."/>
            <person name="Uohara A."/>
            <person name="Ohji S."/>
            <person name="Ichikawa N."/>
        </authorList>
    </citation>
    <scope>NUCLEOTIDE SEQUENCE [LARGE SCALE GENOMIC DNA]</scope>
    <source>
        <strain evidence="2 3">NBRC 107714</strain>
    </source>
</reference>
<dbReference type="EMBL" id="BJZT01000041">
    <property type="protein sequence ID" value="GEP01296.1"/>
    <property type="molecule type" value="Genomic_DNA"/>
</dbReference>
<evidence type="ECO:0000313" key="2">
    <source>
        <dbReference type="EMBL" id="GEP01296.1"/>
    </source>
</evidence>